<keyword evidence="2 8" id="KW-0812">Transmembrane</keyword>
<evidence type="ECO:0000256" key="6">
    <source>
        <dbReference type="ARBA" id="ARBA00023136"/>
    </source>
</evidence>
<evidence type="ECO:0000256" key="8">
    <source>
        <dbReference type="SAM" id="Phobius"/>
    </source>
</evidence>
<comment type="subcellular location">
    <subcellularLocation>
        <location evidence="1">Membrane</location>
        <topology evidence="1">Multi-pass membrane protein</topology>
    </subcellularLocation>
</comment>
<feature type="region of interest" description="Disordered" evidence="7">
    <location>
        <begin position="256"/>
        <end position="275"/>
    </location>
</feature>
<feature type="transmembrane region" description="Helical" evidence="8">
    <location>
        <begin position="394"/>
        <end position="415"/>
    </location>
</feature>
<dbReference type="PANTHER" id="PTHR24186">
    <property type="entry name" value="PROTEIN PHOSPHATASE 1 REGULATORY SUBUNIT"/>
    <property type="match status" value="1"/>
</dbReference>
<dbReference type="EMBL" id="JAVXUP010001043">
    <property type="protein sequence ID" value="KAK3016836.1"/>
    <property type="molecule type" value="Genomic_DNA"/>
</dbReference>
<evidence type="ECO:0000313" key="10">
    <source>
        <dbReference type="EMBL" id="KAK3016836.1"/>
    </source>
</evidence>
<evidence type="ECO:0000256" key="3">
    <source>
        <dbReference type="ARBA" id="ARBA00022737"/>
    </source>
</evidence>
<comment type="caution">
    <text evidence="10">The sequence shown here is derived from an EMBL/GenBank/DDBJ whole genome shotgun (WGS) entry which is preliminary data.</text>
</comment>
<protein>
    <recommendedName>
        <fullName evidence="9">PGG domain-containing protein</fullName>
    </recommendedName>
</protein>
<reference evidence="10" key="1">
    <citation type="submission" date="2022-12" db="EMBL/GenBank/DDBJ databases">
        <title>Draft genome assemblies for two species of Escallonia (Escalloniales).</title>
        <authorList>
            <person name="Chanderbali A."/>
            <person name="Dervinis C."/>
            <person name="Anghel I."/>
            <person name="Soltis D."/>
            <person name="Soltis P."/>
            <person name="Zapata F."/>
        </authorList>
    </citation>
    <scope>NUCLEOTIDE SEQUENCE</scope>
    <source>
        <strain evidence="10">UCBG64.0493</strain>
        <tissue evidence="10">Leaf</tissue>
    </source>
</reference>
<keyword evidence="6 8" id="KW-0472">Membrane</keyword>
<evidence type="ECO:0000256" key="5">
    <source>
        <dbReference type="ARBA" id="ARBA00023043"/>
    </source>
</evidence>
<keyword evidence="3" id="KW-0677">Repeat</keyword>
<dbReference type="Proteomes" id="UP001188597">
    <property type="component" value="Unassembled WGS sequence"/>
</dbReference>
<feature type="transmembrane region" description="Helical" evidence="8">
    <location>
        <begin position="445"/>
        <end position="469"/>
    </location>
</feature>
<dbReference type="GO" id="GO:0005886">
    <property type="term" value="C:plasma membrane"/>
    <property type="evidence" value="ECO:0007669"/>
    <property type="project" value="TreeGrafter"/>
</dbReference>
<evidence type="ECO:0000256" key="1">
    <source>
        <dbReference type="ARBA" id="ARBA00004141"/>
    </source>
</evidence>
<dbReference type="Pfam" id="PF13962">
    <property type="entry name" value="PGG"/>
    <property type="match status" value="1"/>
</dbReference>
<evidence type="ECO:0000259" key="9">
    <source>
        <dbReference type="Pfam" id="PF13962"/>
    </source>
</evidence>
<dbReference type="Gene3D" id="1.25.40.20">
    <property type="entry name" value="Ankyrin repeat-containing domain"/>
    <property type="match status" value="1"/>
</dbReference>
<keyword evidence="4 8" id="KW-1133">Transmembrane helix</keyword>
<sequence>MEGGERVRRERILYDASCTGSVDSLKKLMEEDRLTLARISVTNFNETPFACSRDARPCSLCEGTGGLSAKSRQGTRFSGLFSASLGFCKRPRRDSEAVVDGGLERLPWSRSGWKDSSSSRGRGDVIRELVSAQEQVTLSTLDCGETILHLCVKHNHLKALKRLVELDGVDDDLANAQDHNGNTILNSATALKQMETMKYLLREPPVVKVNALNANGFTALDVIQHMPRDIKSVDIRDLLVTAGALRAIDLSPVSRATNPATRGDDHDNRITTSQRSRTRKPAWWKKIRKVMKNRLKKQHPWLEKKYDALLVAATLIASMAYQAALNPPGGLWQEDKTVDLGDNENITFNGGTSLMATHNPNTYMLFCICNTSSFIAALSVVFLVVSGVPRKRRIFAWVLMAIMWVAITFMAAAYVESMIVLTPGDLGSIVENWKYDDFDSMRYSLLYAVKISVLAWLSLFGLVLVVHICRFLMRITRILCKCCRKKRVSSPRSHGESTV</sequence>
<evidence type="ECO:0000313" key="11">
    <source>
        <dbReference type="Proteomes" id="UP001188597"/>
    </source>
</evidence>
<feature type="domain" description="PGG" evidence="9">
    <location>
        <begin position="301"/>
        <end position="419"/>
    </location>
</feature>
<dbReference type="InterPro" id="IPR002110">
    <property type="entry name" value="Ankyrin_rpt"/>
</dbReference>
<keyword evidence="5" id="KW-0040">ANK repeat</keyword>
<evidence type="ECO:0000256" key="2">
    <source>
        <dbReference type="ARBA" id="ARBA00022692"/>
    </source>
</evidence>
<organism evidence="10 11">
    <name type="scientific">Escallonia herrerae</name>
    <dbReference type="NCBI Taxonomy" id="1293975"/>
    <lineage>
        <taxon>Eukaryota</taxon>
        <taxon>Viridiplantae</taxon>
        <taxon>Streptophyta</taxon>
        <taxon>Embryophyta</taxon>
        <taxon>Tracheophyta</taxon>
        <taxon>Spermatophyta</taxon>
        <taxon>Magnoliopsida</taxon>
        <taxon>eudicotyledons</taxon>
        <taxon>Gunneridae</taxon>
        <taxon>Pentapetalae</taxon>
        <taxon>asterids</taxon>
        <taxon>campanulids</taxon>
        <taxon>Escalloniales</taxon>
        <taxon>Escalloniaceae</taxon>
        <taxon>Escallonia</taxon>
    </lineage>
</organism>
<dbReference type="InterPro" id="IPR036770">
    <property type="entry name" value="Ankyrin_rpt-contain_sf"/>
</dbReference>
<gene>
    <name evidence="10" type="ORF">RJ639_006375</name>
</gene>
<dbReference type="AlphaFoldDB" id="A0AA88VWL6"/>
<name>A0AA88VWL6_9ASTE</name>
<keyword evidence="11" id="KW-1185">Reference proteome</keyword>
<evidence type="ECO:0000256" key="7">
    <source>
        <dbReference type="SAM" id="MobiDB-lite"/>
    </source>
</evidence>
<dbReference type="InterPro" id="IPR026961">
    <property type="entry name" value="PGG_dom"/>
</dbReference>
<dbReference type="SUPFAM" id="SSF48403">
    <property type="entry name" value="Ankyrin repeat"/>
    <property type="match status" value="1"/>
</dbReference>
<dbReference type="SMART" id="SM00248">
    <property type="entry name" value="ANK"/>
    <property type="match status" value="3"/>
</dbReference>
<evidence type="ECO:0000256" key="4">
    <source>
        <dbReference type="ARBA" id="ARBA00022989"/>
    </source>
</evidence>
<accession>A0AA88VWL6</accession>
<dbReference type="Pfam" id="PF12796">
    <property type="entry name" value="Ank_2"/>
    <property type="match status" value="1"/>
</dbReference>
<proteinExistence type="predicted"/>
<dbReference type="PANTHER" id="PTHR24186:SF37">
    <property type="entry name" value="PGG DOMAIN-CONTAINING PROTEIN"/>
    <property type="match status" value="1"/>
</dbReference>
<feature type="transmembrane region" description="Helical" evidence="8">
    <location>
        <begin position="363"/>
        <end position="385"/>
    </location>
</feature>